<evidence type="ECO:0000256" key="5">
    <source>
        <dbReference type="ARBA" id="ARBA00022749"/>
    </source>
</evidence>
<dbReference type="PRINTS" id="PR00097">
    <property type="entry name" value="ANTSNTHASEII"/>
</dbReference>
<dbReference type="InterPro" id="IPR029062">
    <property type="entry name" value="Class_I_gatase-like"/>
</dbReference>
<reference evidence="12 13" key="1">
    <citation type="submission" date="2023-06" db="EMBL/GenBank/DDBJ databases">
        <title>Roseiconus lacunae JC819 isolated from Gulf of Mannar region, Tamil Nadu.</title>
        <authorList>
            <person name="Pk S."/>
            <person name="Ch S."/>
            <person name="Ch V.R."/>
        </authorList>
    </citation>
    <scope>NUCLEOTIDE SEQUENCE [LARGE SCALE GENOMIC DNA]</scope>
    <source>
        <strain evidence="12 13">JC819</strain>
    </source>
</reference>
<evidence type="ECO:0000256" key="3">
    <source>
        <dbReference type="ARBA" id="ARBA00022598"/>
    </source>
</evidence>
<feature type="domain" description="GMPS ATP-PPase" evidence="11">
    <location>
        <begin position="213"/>
        <end position="405"/>
    </location>
</feature>
<evidence type="ECO:0000256" key="6">
    <source>
        <dbReference type="ARBA" id="ARBA00022755"/>
    </source>
</evidence>
<dbReference type="InterPro" id="IPR022955">
    <property type="entry name" value="GMP_synthase"/>
</dbReference>
<dbReference type="Gene3D" id="3.30.300.10">
    <property type="match status" value="1"/>
</dbReference>
<dbReference type="PROSITE" id="PS51273">
    <property type="entry name" value="GATASE_TYPE_1"/>
    <property type="match status" value="1"/>
</dbReference>
<dbReference type="PANTHER" id="PTHR11922:SF2">
    <property type="entry name" value="GMP SYNTHASE [GLUTAMINE-HYDROLYZING]"/>
    <property type="match status" value="1"/>
</dbReference>
<dbReference type="PRINTS" id="PR00099">
    <property type="entry name" value="CPSGATASE"/>
</dbReference>
<comment type="pathway">
    <text evidence="2 9">Purine metabolism; GMP biosynthesis; GMP from XMP (L-Gln route): step 1/1.</text>
</comment>
<dbReference type="HAMAP" id="MF_00344">
    <property type="entry name" value="GMP_synthase"/>
    <property type="match status" value="1"/>
</dbReference>
<evidence type="ECO:0000313" key="12">
    <source>
        <dbReference type="EMBL" id="MDM4015014.1"/>
    </source>
</evidence>
<dbReference type="Gene3D" id="3.40.50.620">
    <property type="entry name" value="HUPs"/>
    <property type="match status" value="1"/>
</dbReference>
<dbReference type="EC" id="6.3.5.2" evidence="9"/>
<dbReference type="InterPro" id="IPR017926">
    <property type="entry name" value="GATASE"/>
</dbReference>
<keyword evidence="13" id="KW-1185">Reference proteome</keyword>
<evidence type="ECO:0000259" key="11">
    <source>
        <dbReference type="PROSITE" id="PS51553"/>
    </source>
</evidence>
<keyword evidence="8 9" id="KW-0315">Glutamine amidotransferase</keyword>
<comment type="subunit">
    <text evidence="9">Homodimer.</text>
</comment>
<evidence type="ECO:0000256" key="2">
    <source>
        <dbReference type="ARBA" id="ARBA00005153"/>
    </source>
</evidence>
<feature type="active site" evidence="9">
    <location>
        <position position="186"/>
    </location>
</feature>
<dbReference type="Pfam" id="PF00733">
    <property type="entry name" value="Asn_synthase"/>
    <property type="match status" value="1"/>
</dbReference>
<keyword evidence="7 9" id="KW-0067">ATP-binding</keyword>
<evidence type="ECO:0000256" key="10">
    <source>
        <dbReference type="PROSITE-ProRule" id="PRU00886"/>
    </source>
</evidence>
<comment type="catalytic activity">
    <reaction evidence="9">
        <text>XMP + L-glutamine + ATP + H2O = GMP + L-glutamate + AMP + diphosphate + 2 H(+)</text>
        <dbReference type="Rhea" id="RHEA:11680"/>
        <dbReference type="ChEBI" id="CHEBI:15377"/>
        <dbReference type="ChEBI" id="CHEBI:15378"/>
        <dbReference type="ChEBI" id="CHEBI:29985"/>
        <dbReference type="ChEBI" id="CHEBI:30616"/>
        <dbReference type="ChEBI" id="CHEBI:33019"/>
        <dbReference type="ChEBI" id="CHEBI:57464"/>
        <dbReference type="ChEBI" id="CHEBI:58115"/>
        <dbReference type="ChEBI" id="CHEBI:58359"/>
        <dbReference type="ChEBI" id="CHEBI:456215"/>
        <dbReference type="EC" id="6.3.5.2"/>
    </reaction>
</comment>
<keyword evidence="5 9" id="KW-0332">GMP biosynthesis</keyword>
<dbReference type="PROSITE" id="PS51553">
    <property type="entry name" value="GMPS_ATP_PPASE"/>
    <property type="match status" value="1"/>
</dbReference>
<dbReference type="InterPro" id="IPR025777">
    <property type="entry name" value="GMPS_ATP_PPase_dom"/>
</dbReference>
<dbReference type="NCBIfam" id="TIGR00888">
    <property type="entry name" value="guaA_Nterm"/>
    <property type="match status" value="1"/>
</dbReference>
<evidence type="ECO:0000256" key="7">
    <source>
        <dbReference type="ARBA" id="ARBA00022840"/>
    </source>
</evidence>
<dbReference type="InterPro" id="IPR004739">
    <property type="entry name" value="GMP_synth_GATase"/>
</dbReference>
<dbReference type="RefSeq" id="WP_230773421.1">
    <property type="nucleotide sequence ID" value="NZ_CP141221.1"/>
</dbReference>
<gene>
    <name evidence="9 12" type="primary">guaA</name>
    <name evidence="12" type="ORF">QTN89_06205</name>
</gene>
<comment type="function">
    <text evidence="1 9">Catalyzes the synthesis of GMP from XMP.</text>
</comment>
<evidence type="ECO:0000256" key="9">
    <source>
        <dbReference type="HAMAP-Rule" id="MF_00344"/>
    </source>
</evidence>
<dbReference type="Pfam" id="PF00117">
    <property type="entry name" value="GATase"/>
    <property type="match status" value="1"/>
</dbReference>
<evidence type="ECO:0000256" key="8">
    <source>
        <dbReference type="ARBA" id="ARBA00022962"/>
    </source>
</evidence>
<organism evidence="12 13">
    <name type="scientific">Roseiconus lacunae</name>
    <dbReference type="NCBI Taxonomy" id="2605694"/>
    <lineage>
        <taxon>Bacteria</taxon>
        <taxon>Pseudomonadati</taxon>
        <taxon>Planctomycetota</taxon>
        <taxon>Planctomycetia</taxon>
        <taxon>Pirellulales</taxon>
        <taxon>Pirellulaceae</taxon>
        <taxon>Roseiconus</taxon>
    </lineage>
</organism>
<accession>A0ABT7PET4</accession>
<dbReference type="SUPFAM" id="SSF52317">
    <property type="entry name" value="Class I glutamine amidotransferase-like"/>
    <property type="match status" value="1"/>
</dbReference>
<dbReference type="NCBIfam" id="TIGR00884">
    <property type="entry name" value="guaA_Cterm"/>
    <property type="match status" value="1"/>
</dbReference>
<dbReference type="PANTHER" id="PTHR11922">
    <property type="entry name" value="GMP SYNTHASE-RELATED"/>
    <property type="match status" value="1"/>
</dbReference>
<feature type="active site" description="Nucleophile" evidence="9">
    <location>
        <position position="99"/>
    </location>
</feature>
<dbReference type="CDD" id="cd01997">
    <property type="entry name" value="GMP_synthase_C"/>
    <property type="match status" value="1"/>
</dbReference>
<dbReference type="InterPro" id="IPR001962">
    <property type="entry name" value="Asn_synthase"/>
</dbReference>
<dbReference type="PRINTS" id="PR00096">
    <property type="entry name" value="GATASE"/>
</dbReference>
<name>A0ABT7PET4_9BACT</name>
<feature type="active site" evidence="9">
    <location>
        <position position="188"/>
    </location>
</feature>
<dbReference type="EMBL" id="JASZZN010000004">
    <property type="protein sequence ID" value="MDM4015014.1"/>
    <property type="molecule type" value="Genomic_DNA"/>
</dbReference>
<dbReference type="SUPFAM" id="SSF52402">
    <property type="entry name" value="Adenine nucleotide alpha hydrolases-like"/>
    <property type="match status" value="1"/>
</dbReference>
<evidence type="ECO:0000313" key="13">
    <source>
        <dbReference type="Proteomes" id="UP001239462"/>
    </source>
</evidence>
<dbReference type="GO" id="GO:0003922">
    <property type="term" value="F:GMP synthase (glutamine-hydrolyzing) activity"/>
    <property type="evidence" value="ECO:0007669"/>
    <property type="project" value="UniProtKB-EC"/>
</dbReference>
<dbReference type="InterPro" id="IPR014729">
    <property type="entry name" value="Rossmann-like_a/b/a_fold"/>
</dbReference>
<sequence>MSVSHAQDPSATTNSSALTDQRIVVLDFGSQYAQLIARRVREQNVYCQILRHDLSAARIAELAPKGIILSGGPSSVYQDGAPQCDPELFKLGIPVLGICYGMQLACKALGGQVDSTTTREYGHAKCEIVSGEGLFEDLPGEIDVWMSHGDQVSSITESFSALAKTSTCPYAAIVHNDLPVYGMQFHPEVTHTPLGGKVLANFVRGICKCEPNWHLSDFAELTIEQIRKQVGDRRVICGLSGGVDSSVVAALLYKAIGSQLTCILIDNGLLRKNEQSLVIDEFSNHFKTDLHVVNAEDRFLASLAGITEPQEKRRRIGHDFIECFKAEAEQIENAHFLAQGTLYPDVIESGADPDGPAATIKLHHNVGGLPEELGFELIEPLRDLFKDEVRRLGLELGLPEKLVWRHPFPGPGLAVRCLGEVTRDKLVVLRAADAIVIEEIEAAGLYRDTSQTFAVLLPVQSVGVMGDARTYDNAIAIRSVNTDDFMTADWSRLPYDLLARMSTRIINEVQGVNRVCYDISSKPPATIEWE</sequence>
<evidence type="ECO:0000256" key="4">
    <source>
        <dbReference type="ARBA" id="ARBA00022741"/>
    </source>
</evidence>
<dbReference type="Gene3D" id="3.40.50.880">
    <property type="match status" value="1"/>
</dbReference>
<evidence type="ECO:0000256" key="1">
    <source>
        <dbReference type="ARBA" id="ARBA00002332"/>
    </source>
</evidence>
<comment type="caution">
    <text evidence="12">The sequence shown here is derived from an EMBL/GenBank/DDBJ whole genome shotgun (WGS) entry which is preliminary data.</text>
</comment>
<keyword evidence="4 9" id="KW-0547">Nucleotide-binding</keyword>
<protein>
    <recommendedName>
        <fullName evidence="9">GMP synthase [glutamine-hydrolyzing]</fullName>
        <ecNumber evidence="9">6.3.5.2</ecNumber>
    </recommendedName>
    <alternativeName>
        <fullName evidence="9">GMP synthetase</fullName>
    </alternativeName>
    <alternativeName>
        <fullName evidence="9">Glutamine amidotransferase</fullName>
    </alternativeName>
</protein>
<dbReference type="Proteomes" id="UP001239462">
    <property type="component" value="Unassembled WGS sequence"/>
</dbReference>
<keyword evidence="6 9" id="KW-0658">Purine biosynthesis</keyword>
<dbReference type="Pfam" id="PF00958">
    <property type="entry name" value="GMP_synt_C"/>
    <property type="match status" value="1"/>
</dbReference>
<dbReference type="InterPro" id="IPR001674">
    <property type="entry name" value="GMP_synth_C"/>
</dbReference>
<feature type="binding site" evidence="10">
    <location>
        <begin position="240"/>
        <end position="246"/>
    </location>
    <ligand>
        <name>ATP</name>
        <dbReference type="ChEBI" id="CHEBI:30616"/>
    </ligand>
</feature>
<dbReference type="NCBIfam" id="NF000848">
    <property type="entry name" value="PRK00074.1"/>
    <property type="match status" value="1"/>
</dbReference>
<dbReference type="SUPFAM" id="SSF54810">
    <property type="entry name" value="GMP synthetase C-terminal dimerisation domain"/>
    <property type="match status" value="1"/>
</dbReference>
<dbReference type="CDD" id="cd01742">
    <property type="entry name" value="GATase1_GMP_Synthase"/>
    <property type="match status" value="1"/>
</dbReference>
<proteinExistence type="inferred from homology"/>
<keyword evidence="3 9" id="KW-0436">Ligase</keyword>